<organism evidence="1 2">
    <name type="scientific">Fusarium venenatum</name>
    <dbReference type="NCBI Taxonomy" id="56646"/>
    <lineage>
        <taxon>Eukaryota</taxon>
        <taxon>Fungi</taxon>
        <taxon>Dikarya</taxon>
        <taxon>Ascomycota</taxon>
        <taxon>Pezizomycotina</taxon>
        <taxon>Sordariomycetes</taxon>
        <taxon>Hypocreomycetidae</taxon>
        <taxon>Hypocreales</taxon>
        <taxon>Nectriaceae</taxon>
        <taxon>Fusarium</taxon>
    </lineage>
</organism>
<keyword evidence="2" id="KW-1185">Reference proteome</keyword>
<evidence type="ECO:0008006" key="3">
    <source>
        <dbReference type="Google" id="ProtNLM"/>
    </source>
</evidence>
<evidence type="ECO:0000313" key="2">
    <source>
        <dbReference type="Proteomes" id="UP000245910"/>
    </source>
</evidence>
<accession>A0A2L2TCE8</accession>
<reference evidence="2" key="1">
    <citation type="submission" date="2014-10" db="EMBL/GenBank/DDBJ databases">
        <authorList>
            <person name="King R."/>
        </authorList>
    </citation>
    <scope>NUCLEOTIDE SEQUENCE [LARGE SCALE GENOMIC DNA]</scope>
    <source>
        <strain evidence="2">A3/5</strain>
    </source>
</reference>
<dbReference type="Proteomes" id="UP000245910">
    <property type="component" value="Chromosome I"/>
</dbReference>
<dbReference type="PANTHER" id="PTHR38111:SF9">
    <property type="entry name" value="ZN(2)-C6 FUNGAL-TYPE DOMAIN-CONTAINING PROTEIN"/>
    <property type="match status" value="1"/>
</dbReference>
<name>A0A2L2TCE8_9HYPO</name>
<dbReference type="PANTHER" id="PTHR38111">
    <property type="entry name" value="ZN(2)-C6 FUNGAL-TYPE DOMAIN-CONTAINING PROTEIN-RELATED"/>
    <property type="match status" value="1"/>
</dbReference>
<evidence type="ECO:0000313" key="1">
    <source>
        <dbReference type="EMBL" id="CEI67758.1"/>
    </source>
</evidence>
<dbReference type="STRING" id="56646.A0A2L2TCE8"/>
<dbReference type="AlphaFoldDB" id="A0A2L2TCE8"/>
<proteinExistence type="predicted"/>
<sequence length="464" mass="51328">MPGTQDWCSDSDSQVRTSSAMAIDHPVPNADILAEYALGRQRANDTGTRANDSLMANRASNQENCLTRTIAPAIQDAANLIIRSYVPENEIPWLNQIQDTQPRICGGWVATLPELLVVSGSDELLPAAVKTLALAIASKRSQLRVISPTLWQSYGSTVKLLQQSLSRCGGSCNNEHLAAMMCLTLTELVGGSNKKGDWMVHIDGISTIIQHLGPEFFARGIPHKLFIGFRPLLVLKAIISRTPSFLTNERWIIGPFQDIPASPMQQLLTEAVAIPSVLKRIDLLHTYPAAMANSGGKVLQDALRTILQRLCSWEDRYESKFTGPLYWPHAVGISRPEDICLWFNDVTVANALTHYWAFTAICLVYIQKLELANKTHVLNDAVRQQYVRPLTLICRSIPFLLQESLNLYGSSSVAFLISTVLEIFKWNEQHGGTEIILHRHAVDYAKSQGFYFASSGGLDLGCEG</sequence>
<protein>
    <recommendedName>
        <fullName evidence="3">Transcription factor domain-containing protein</fullName>
    </recommendedName>
</protein>
<dbReference type="EMBL" id="LN649229">
    <property type="protein sequence ID" value="CEI67758.1"/>
    <property type="molecule type" value="Genomic_DNA"/>
</dbReference>
<dbReference type="InterPro" id="IPR053178">
    <property type="entry name" value="Osmoadaptation_assoc"/>
</dbReference>